<evidence type="ECO:0000256" key="1">
    <source>
        <dbReference type="SAM" id="SignalP"/>
    </source>
</evidence>
<dbReference type="AlphaFoldDB" id="A0A9P4XPV1"/>
<name>A0A9P4XPV1_9HYPO</name>
<evidence type="ECO:0000313" key="2">
    <source>
        <dbReference type="EMBL" id="KAF3077464.1"/>
    </source>
</evidence>
<evidence type="ECO:0000313" key="3">
    <source>
        <dbReference type="Proteomes" id="UP000801864"/>
    </source>
</evidence>
<comment type="caution">
    <text evidence="2">The sequence shown here is derived from an EMBL/GenBank/DDBJ whole genome shotgun (WGS) entry which is preliminary data.</text>
</comment>
<proteinExistence type="predicted"/>
<organism evidence="2 3">
    <name type="scientific">Trichoderma lentiforme</name>
    <dbReference type="NCBI Taxonomy" id="1567552"/>
    <lineage>
        <taxon>Eukaryota</taxon>
        <taxon>Fungi</taxon>
        <taxon>Dikarya</taxon>
        <taxon>Ascomycota</taxon>
        <taxon>Pezizomycotina</taxon>
        <taxon>Sordariomycetes</taxon>
        <taxon>Hypocreomycetidae</taxon>
        <taxon>Hypocreales</taxon>
        <taxon>Hypocreaceae</taxon>
        <taxon>Trichoderma</taxon>
    </lineage>
</organism>
<gene>
    <name evidence="2" type="ORF">CFAM422_000525</name>
</gene>
<dbReference type="EMBL" id="QLNT01000001">
    <property type="protein sequence ID" value="KAF3077464.1"/>
    <property type="molecule type" value="Genomic_DNA"/>
</dbReference>
<protein>
    <recommendedName>
        <fullName evidence="4">Secreted protein</fullName>
    </recommendedName>
</protein>
<evidence type="ECO:0008006" key="4">
    <source>
        <dbReference type="Google" id="ProtNLM"/>
    </source>
</evidence>
<feature type="chain" id="PRO_5040423653" description="Secreted protein" evidence="1">
    <location>
        <begin position="31"/>
        <end position="82"/>
    </location>
</feature>
<feature type="signal peptide" evidence="1">
    <location>
        <begin position="1"/>
        <end position="30"/>
    </location>
</feature>
<keyword evidence="3" id="KW-1185">Reference proteome</keyword>
<keyword evidence="1" id="KW-0732">Signal</keyword>
<accession>A0A9P4XPV1</accession>
<sequence>MGVLCFACQKKLWFLFLISFFSFNCDKTCCKRGTGVDNWLRFGQIGMEWFFTRWKTGSNLAPSRRMGRLYIGIHSTSKRNTR</sequence>
<dbReference type="Proteomes" id="UP000801864">
    <property type="component" value="Unassembled WGS sequence"/>
</dbReference>
<reference evidence="2 3" key="1">
    <citation type="submission" date="2018-06" db="EMBL/GenBank/DDBJ databases">
        <title>Genome analysis of cellulolytic fungus Trichoderma lentiforme CFAM-422.</title>
        <authorList>
            <person name="Steindorff A.S."/>
            <person name="Formighieri E.F."/>
            <person name="Midorikawa G.E.O."/>
            <person name="Tamietti M.S."/>
            <person name="Ramos E.Z."/>
            <person name="Silva A.S."/>
            <person name="Bon E.P.S."/>
            <person name="Mendes T.D."/>
            <person name="Damaso M.C.T."/>
            <person name="Favaro L.C.L."/>
        </authorList>
    </citation>
    <scope>NUCLEOTIDE SEQUENCE [LARGE SCALE GENOMIC DNA]</scope>
    <source>
        <strain evidence="2 3">CFAM-422</strain>
    </source>
</reference>